<evidence type="ECO:0000256" key="5">
    <source>
        <dbReference type="ARBA" id="ARBA00022692"/>
    </source>
</evidence>
<keyword evidence="5 8" id="KW-0812">Transmembrane</keyword>
<keyword evidence="3" id="KW-0813">Transport</keyword>
<keyword evidence="7 8" id="KW-0472">Membrane</keyword>
<feature type="transmembrane region" description="Helical" evidence="8">
    <location>
        <begin position="133"/>
        <end position="156"/>
    </location>
</feature>
<feature type="transmembrane region" description="Helical" evidence="8">
    <location>
        <begin position="255"/>
        <end position="274"/>
    </location>
</feature>
<feature type="transmembrane region" description="Helical" evidence="8">
    <location>
        <begin position="12"/>
        <end position="34"/>
    </location>
</feature>
<comment type="caution">
    <text evidence="9">The sequence shown here is derived from an EMBL/GenBank/DDBJ whole genome shotgun (WGS) entry which is preliminary data.</text>
</comment>
<gene>
    <name evidence="9" type="ORF">A2721_01450</name>
</gene>
<dbReference type="Proteomes" id="UP000177871">
    <property type="component" value="Unassembled WGS sequence"/>
</dbReference>
<evidence type="ECO:0000256" key="3">
    <source>
        <dbReference type="ARBA" id="ARBA00022448"/>
    </source>
</evidence>
<accession>A0A1F6A1F4</accession>
<feature type="transmembrane region" description="Helical" evidence="8">
    <location>
        <begin position="294"/>
        <end position="318"/>
    </location>
</feature>
<evidence type="ECO:0008006" key="11">
    <source>
        <dbReference type="Google" id="ProtNLM"/>
    </source>
</evidence>
<evidence type="ECO:0000256" key="2">
    <source>
        <dbReference type="ARBA" id="ARBA00009773"/>
    </source>
</evidence>
<feature type="transmembrane region" description="Helical" evidence="8">
    <location>
        <begin position="40"/>
        <end position="61"/>
    </location>
</feature>
<feature type="transmembrane region" description="Helical" evidence="8">
    <location>
        <begin position="73"/>
        <end position="95"/>
    </location>
</feature>
<comment type="subcellular location">
    <subcellularLocation>
        <location evidence="1">Cell membrane</location>
        <topology evidence="1">Multi-pass membrane protein</topology>
    </subcellularLocation>
</comment>
<evidence type="ECO:0000256" key="6">
    <source>
        <dbReference type="ARBA" id="ARBA00022989"/>
    </source>
</evidence>
<feature type="transmembrane region" description="Helical" evidence="8">
    <location>
        <begin position="225"/>
        <end position="248"/>
    </location>
</feature>
<evidence type="ECO:0000313" key="9">
    <source>
        <dbReference type="EMBL" id="OGG18434.1"/>
    </source>
</evidence>
<reference evidence="9 10" key="1">
    <citation type="journal article" date="2016" name="Nat. Commun.">
        <title>Thousands of microbial genomes shed light on interconnected biogeochemical processes in an aquifer system.</title>
        <authorList>
            <person name="Anantharaman K."/>
            <person name="Brown C.T."/>
            <person name="Hug L.A."/>
            <person name="Sharon I."/>
            <person name="Castelle C.J."/>
            <person name="Probst A.J."/>
            <person name="Thomas B.C."/>
            <person name="Singh A."/>
            <person name="Wilkins M.J."/>
            <person name="Karaoz U."/>
            <person name="Brodie E.L."/>
            <person name="Williams K.H."/>
            <person name="Hubbard S.S."/>
            <person name="Banfield J.F."/>
        </authorList>
    </citation>
    <scope>NUCLEOTIDE SEQUENCE [LARGE SCALE GENOMIC DNA]</scope>
</reference>
<dbReference type="STRING" id="1798381.A2721_01450"/>
<dbReference type="Pfam" id="PF01594">
    <property type="entry name" value="AI-2E_transport"/>
    <property type="match status" value="2"/>
</dbReference>
<evidence type="ECO:0000256" key="4">
    <source>
        <dbReference type="ARBA" id="ARBA00022475"/>
    </source>
</evidence>
<comment type="similarity">
    <text evidence="2">Belongs to the autoinducer-2 exporter (AI-2E) (TC 2.A.86) family.</text>
</comment>
<keyword evidence="4" id="KW-1003">Cell membrane</keyword>
<evidence type="ECO:0000256" key="1">
    <source>
        <dbReference type="ARBA" id="ARBA00004651"/>
    </source>
</evidence>
<feature type="transmembrane region" description="Helical" evidence="8">
    <location>
        <begin position="194"/>
        <end position="213"/>
    </location>
</feature>
<dbReference type="AlphaFoldDB" id="A0A1F6A1F4"/>
<protein>
    <recommendedName>
        <fullName evidence="11">AI-2E family transporter</fullName>
    </recommendedName>
</protein>
<dbReference type="InterPro" id="IPR002549">
    <property type="entry name" value="AI-2E-like"/>
</dbReference>
<keyword evidence="6 8" id="KW-1133">Transmembrane helix</keyword>
<evidence type="ECO:0000256" key="7">
    <source>
        <dbReference type="ARBA" id="ARBA00023136"/>
    </source>
</evidence>
<dbReference type="EMBL" id="MFJK01000014">
    <property type="protein sequence ID" value="OGG18434.1"/>
    <property type="molecule type" value="Genomic_DNA"/>
</dbReference>
<name>A0A1F6A1F4_9BACT</name>
<evidence type="ECO:0000256" key="8">
    <source>
        <dbReference type="SAM" id="Phobius"/>
    </source>
</evidence>
<evidence type="ECO:0000313" key="10">
    <source>
        <dbReference type="Proteomes" id="UP000177871"/>
    </source>
</evidence>
<dbReference type="PANTHER" id="PTHR21716">
    <property type="entry name" value="TRANSMEMBRANE PROTEIN"/>
    <property type="match status" value="1"/>
</dbReference>
<dbReference type="PANTHER" id="PTHR21716:SF53">
    <property type="entry name" value="PERMEASE PERM-RELATED"/>
    <property type="match status" value="1"/>
</dbReference>
<sequence>MFKSLSKFPEWRILAYLGIITLSWHLFTIFGSFLSLFADIFLIILLAWILAFILEPAVTYLSKKGLNRTTSAVVVYLSLAAIATTLLILIVPTTVVQLSQLSTTLPVLIPSNSIWSTRVETFLTTTLTSSITFASQIASLATILLLVFILSFYFLLSRQEISRLILSLIPEDYKEEYLFLEHVINTTFASFIRIQVFLGLILGLLTFLTLWVLRIDFALSSGVASAFLATIPVAGAILFLFPPLLAVLAISPQKLLITAAILVLAAQIVYNFLAPRLLGKALQIHPVVVLLSFLIGYKLAGAWGAIFAVPLASTLAVVARDVFKYWQEEADK</sequence>
<dbReference type="GO" id="GO:0005886">
    <property type="term" value="C:plasma membrane"/>
    <property type="evidence" value="ECO:0007669"/>
    <property type="project" value="UniProtKB-SubCell"/>
</dbReference>
<proteinExistence type="inferred from homology"/>
<organism evidence="9 10">
    <name type="scientific">Candidatus Gottesmanbacteria bacterium RIFCSPHIGHO2_01_FULL_47_48</name>
    <dbReference type="NCBI Taxonomy" id="1798381"/>
    <lineage>
        <taxon>Bacteria</taxon>
        <taxon>Candidatus Gottesmaniibacteriota</taxon>
    </lineage>
</organism>
<dbReference type="GO" id="GO:0055085">
    <property type="term" value="P:transmembrane transport"/>
    <property type="evidence" value="ECO:0007669"/>
    <property type="project" value="TreeGrafter"/>
</dbReference>